<name>L2GQY7_VAVCU</name>
<protein>
    <submittedName>
        <fullName evidence="2">Uncharacterized protein</fullName>
    </submittedName>
</protein>
<proteinExistence type="predicted"/>
<dbReference type="AlphaFoldDB" id="L2GQY7"/>
<dbReference type="HOGENOM" id="CLU_1961248_0_0_1"/>
<keyword evidence="1" id="KW-0472">Membrane</keyword>
<evidence type="ECO:0000256" key="1">
    <source>
        <dbReference type="SAM" id="Phobius"/>
    </source>
</evidence>
<evidence type="ECO:0000313" key="2">
    <source>
        <dbReference type="EMBL" id="ELA46061.1"/>
    </source>
</evidence>
<dbReference type="EMBL" id="GL877467">
    <property type="protein sequence ID" value="ELA46061.1"/>
    <property type="molecule type" value="Genomic_DNA"/>
</dbReference>
<sequence length="128" mass="14759">MLPLLHCVLRLPLVLLSQPLFSFSALFVILFSLRAVFLPISGKVEQTWYCCFTTVKSRKIQNWWFALFKNYVLTNTPRAGMERLFATRAKYYFSVPGLVEYCPPRDLSLAAIWYGNPRGTLSALFRAI</sequence>
<dbReference type="RefSeq" id="XP_008075460.1">
    <property type="nucleotide sequence ID" value="XM_008077269.1"/>
</dbReference>
<accession>L2GQY7</accession>
<dbReference type="VEuPathDB" id="MicrosporidiaDB:VCUG_02452"/>
<keyword evidence="1" id="KW-1133">Transmembrane helix</keyword>
<reference evidence="3" key="1">
    <citation type="submission" date="2011-03" db="EMBL/GenBank/DDBJ databases">
        <title>The genome sequence of Vavraia culicis strain floridensis.</title>
        <authorList>
            <consortium name="The Broad Institute Genome Sequencing Platform"/>
            <person name="Cuomo C."/>
            <person name="Becnel J."/>
            <person name="Sanscrainte N."/>
            <person name="Young S.K."/>
            <person name="Zeng Q."/>
            <person name="Gargeya S."/>
            <person name="Fitzgerald M."/>
            <person name="Haas B."/>
            <person name="Abouelleil A."/>
            <person name="Alvarado L."/>
            <person name="Arachchi H.M."/>
            <person name="Berlin A."/>
            <person name="Chapman S.B."/>
            <person name="Gearin G."/>
            <person name="Goldberg J."/>
            <person name="Griggs A."/>
            <person name="Gujja S."/>
            <person name="Hansen M."/>
            <person name="Heiman D."/>
            <person name="Howarth C."/>
            <person name="Larimer J."/>
            <person name="Lui A."/>
            <person name="MacDonald P.J.P."/>
            <person name="McCowen C."/>
            <person name="Montmayeur A."/>
            <person name="Murphy C."/>
            <person name="Neiman D."/>
            <person name="Pearson M."/>
            <person name="Priest M."/>
            <person name="Roberts A."/>
            <person name="Saif S."/>
            <person name="Shea T."/>
            <person name="Sisk P."/>
            <person name="Stolte C."/>
            <person name="Sykes S."/>
            <person name="Wortman J."/>
            <person name="Nusbaum C."/>
            <person name="Birren B."/>
        </authorList>
    </citation>
    <scope>NUCLEOTIDE SEQUENCE [LARGE SCALE GENOMIC DNA]</scope>
    <source>
        <strain evidence="3">floridensis</strain>
    </source>
</reference>
<dbReference type="GeneID" id="19880314"/>
<keyword evidence="3" id="KW-1185">Reference proteome</keyword>
<keyword evidence="1" id="KW-0812">Transmembrane</keyword>
<gene>
    <name evidence="2" type="ORF">VCUG_02452</name>
</gene>
<dbReference type="InParanoid" id="L2GQY7"/>
<evidence type="ECO:0000313" key="3">
    <source>
        <dbReference type="Proteomes" id="UP000011081"/>
    </source>
</evidence>
<organism evidence="2 3">
    <name type="scientific">Vavraia culicis (isolate floridensis)</name>
    <name type="common">Microsporidian parasite</name>
    <dbReference type="NCBI Taxonomy" id="948595"/>
    <lineage>
        <taxon>Eukaryota</taxon>
        <taxon>Fungi</taxon>
        <taxon>Fungi incertae sedis</taxon>
        <taxon>Microsporidia</taxon>
        <taxon>Pleistophoridae</taxon>
        <taxon>Vavraia</taxon>
    </lineage>
</organism>
<dbReference type="Proteomes" id="UP000011081">
    <property type="component" value="Unassembled WGS sequence"/>
</dbReference>
<feature type="transmembrane region" description="Helical" evidence="1">
    <location>
        <begin position="20"/>
        <end position="37"/>
    </location>
</feature>